<comment type="caution">
    <text evidence="4">The sequence shown here is derived from an EMBL/GenBank/DDBJ whole genome shotgun (WGS) entry which is preliminary data.</text>
</comment>
<dbReference type="PANTHER" id="PTHR42796">
    <property type="entry name" value="FUMARYLACETOACETATE HYDROLASE DOMAIN-CONTAINING PROTEIN 2A-RELATED"/>
    <property type="match status" value="1"/>
</dbReference>
<evidence type="ECO:0000313" key="4">
    <source>
        <dbReference type="EMBL" id="MDQ0322644.1"/>
    </source>
</evidence>
<organism evidence="4 5">
    <name type="scientific">Pararhizobium capsulatum DSM 1112</name>
    <dbReference type="NCBI Taxonomy" id="1121113"/>
    <lineage>
        <taxon>Bacteria</taxon>
        <taxon>Pseudomonadati</taxon>
        <taxon>Pseudomonadota</taxon>
        <taxon>Alphaproteobacteria</taxon>
        <taxon>Hyphomicrobiales</taxon>
        <taxon>Rhizobiaceae</taxon>
        <taxon>Rhizobium/Agrobacterium group</taxon>
        <taxon>Pararhizobium</taxon>
    </lineage>
</organism>
<dbReference type="RefSeq" id="WP_307234453.1">
    <property type="nucleotide sequence ID" value="NZ_JAUSVF010000002.1"/>
</dbReference>
<sequence length="286" mass="30612">MFLVRYDVDGAAALGVLKDGAVFAIAELVPDAPDDMIALMQAKGTLFSRLRDAIASGEARGLPVETVKLLSPVERPGKFICLGLNYLEHVKEGGRDVPEFPTLFLRVQTSLLPPDGEIVAPVVSDKLDFEAELLVVIGKSGHNIPEYKALEHVFGYSAFNDGSIRDYQRRTTQWTAGKNFDATGPFGPAIVTADALPPGASGLSIRSRLNGEIMQDGNTADMMFSVARIIADISEIMTLEPGDLIATGTPSGVGFARKPPIFMKAGDLIEIEIEGMPVLANRVVTA</sequence>
<feature type="domain" description="Fumarylacetoacetase-like C-terminal" evidence="3">
    <location>
        <begin position="78"/>
        <end position="284"/>
    </location>
</feature>
<evidence type="ECO:0000256" key="2">
    <source>
        <dbReference type="ARBA" id="ARBA00022723"/>
    </source>
</evidence>
<reference evidence="4 5" key="1">
    <citation type="submission" date="2023-07" db="EMBL/GenBank/DDBJ databases">
        <title>Genomic Encyclopedia of Type Strains, Phase IV (KMG-IV): sequencing the most valuable type-strain genomes for metagenomic binning, comparative biology and taxonomic classification.</title>
        <authorList>
            <person name="Goeker M."/>
        </authorList>
    </citation>
    <scope>NUCLEOTIDE SEQUENCE [LARGE SCALE GENOMIC DNA]</scope>
    <source>
        <strain evidence="4 5">DSM 1112</strain>
    </source>
</reference>
<comment type="similarity">
    <text evidence="1">Belongs to the FAH family.</text>
</comment>
<dbReference type="Pfam" id="PF01557">
    <property type="entry name" value="FAA_hydrolase"/>
    <property type="match status" value="1"/>
</dbReference>
<gene>
    <name evidence="4" type="ORF">QO002_004850</name>
</gene>
<keyword evidence="5" id="KW-1185">Reference proteome</keyword>
<dbReference type="InterPro" id="IPR036663">
    <property type="entry name" value="Fumarylacetoacetase_C_sf"/>
</dbReference>
<dbReference type="InterPro" id="IPR051121">
    <property type="entry name" value="FAH"/>
</dbReference>
<dbReference type="InterPro" id="IPR011234">
    <property type="entry name" value="Fumarylacetoacetase-like_C"/>
</dbReference>
<name>A0ABU0BY55_9HYPH</name>
<evidence type="ECO:0000313" key="5">
    <source>
        <dbReference type="Proteomes" id="UP001230207"/>
    </source>
</evidence>
<dbReference type="SUPFAM" id="SSF56529">
    <property type="entry name" value="FAH"/>
    <property type="match status" value="1"/>
</dbReference>
<evidence type="ECO:0000256" key="1">
    <source>
        <dbReference type="ARBA" id="ARBA00010211"/>
    </source>
</evidence>
<keyword evidence="2" id="KW-0479">Metal-binding</keyword>
<dbReference type="PANTHER" id="PTHR42796:SF4">
    <property type="entry name" value="FUMARYLACETOACETATE HYDROLASE DOMAIN-CONTAINING PROTEIN 2A"/>
    <property type="match status" value="1"/>
</dbReference>
<dbReference type="EMBL" id="JAUSVF010000002">
    <property type="protein sequence ID" value="MDQ0322644.1"/>
    <property type="molecule type" value="Genomic_DNA"/>
</dbReference>
<accession>A0ABU0BY55</accession>
<dbReference type="Proteomes" id="UP001230207">
    <property type="component" value="Unassembled WGS sequence"/>
</dbReference>
<evidence type="ECO:0000259" key="3">
    <source>
        <dbReference type="Pfam" id="PF01557"/>
    </source>
</evidence>
<proteinExistence type="inferred from homology"/>
<protein>
    <submittedName>
        <fullName evidence="4">2-keto-4-pentenoate hydratase/2-oxohepta-3-ene-1,7-dioic acid hydratase in catechol pathway</fullName>
    </submittedName>
</protein>
<dbReference type="Gene3D" id="3.90.850.10">
    <property type="entry name" value="Fumarylacetoacetase-like, C-terminal domain"/>
    <property type="match status" value="1"/>
</dbReference>